<proteinExistence type="predicted"/>
<dbReference type="RefSeq" id="WP_148756093.1">
    <property type="nucleotide sequence ID" value="NZ_VSSR01000083.1"/>
</dbReference>
<dbReference type="Pfam" id="PF13808">
    <property type="entry name" value="DDE_Tnp_1_assoc"/>
    <property type="match status" value="1"/>
</dbReference>
<dbReference type="OrthoDB" id="8001376at2"/>
<evidence type="ECO:0000313" key="4">
    <source>
        <dbReference type="Proteomes" id="UP000324853"/>
    </source>
</evidence>
<evidence type="ECO:0000259" key="2">
    <source>
        <dbReference type="Pfam" id="PF13808"/>
    </source>
</evidence>
<comment type="caution">
    <text evidence="3">The sequence shown here is derived from an EMBL/GenBank/DDBJ whole genome shotgun (WGS) entry which is preliminary data.</text>
</comment>
<organism evidence="3 4">
    <name type="scientific">Bradyrhizobium cytisi</name>
    <dbReference type="NCBI Taxonomy" id="515489"/>
    <lineage>
        <taxon>Bacteria</taxon>
        <taxon>Pseudomonadati</taxon>
        <taxon>Pseudomonadota</taxon>
        <taxon>Alphaproteobacteria</taxon>
        <taxon>Hyphomicrobiales</taxon>
        <taxon>Nitrobacteraceae</taxon>
        <taxon>Bradyrhizobium</taxon>
    </lineage>
</organism>
<dbReference type="InterPro" id="IPR032806">
    <property type="entry name" value="YbfD_N"/>
</dbReference>
<dbReference type="AlphaFoldDB" id="A0A5S4VWI3"/>
<feature type="domain" description="H repeat-associated protein N-terminal" evidence="2">
    <location>
        <begin position="7"/>
        <end position="91"/>
    </location>
</feature>
<dbReference type="Pfam" id="PF01609">
    <property type="entry name" value="DDE_Tnp_1"/>
    <property type="match status" value="1"/>
</dbReference>
<feature type="domain" description="Transposase IS4-like" evidence="1">
    <location>
        <begin position="104"/>
        <end position="335"/>
    </location>
</feature>
<sequence>MGKFKKAFRRLSDPRAANARHDLLEVLVIALAAVLCGAETCSDMAEFGQAKEDLLRLFLRLEHGIPSHDTFSRVFRLLEPEAFEAAFRRFMAAFAKANRLNLTGVVAVDGKALRGAFERGSRYEPLHLVNVFAVEARMSLAQQKAPGRNETKGALEVLALLSLEGCIVTADALHCHRAMAKTVLERGGNYVLAIKANRGPLFKAVVGQFARSGKRSAVKTVEPSTHDRREARRATIMRNTSLAAVHGFPGVVAIGRITSRRQLQGNRAEPPVVRYYLLSKSMSAKRLLQVTRSHWTIENQLHWVLDVNFDEDGNRARMDHAPENLAVLRRLALNILRSCPGPTSIRRKIKRAGWDDSFLLALFGHMR</sequence>
<dbReference type="GO" id="GO:0006313">
    <property type="term" value="P:DNA transposition"/>
    <property type="evidence" value="ECO:0007669"/>
    <property type="project" value="InterPro"/>
</dbReference>
<protein>
    <submittedName>
        <fullName evidence="3">ISAs1 family transposase</fullName>
    </submittedName>
</protein>
<dbReference type="NCBIfam" id="NF033564">
    <property type="entry name" value="transpos_ISAs1"/>
    <property type="match status" value="1"/>
</dbReference>
<dbReference type="GO" id="GO:0004803">
    <property type="term" value="F:transposase activity"/>
    <property type="evidence" value="ECO:0007669"/>
    <property type="project" value="InterPro"/>
</dbReference>
<dbReference type="PANTHER" id="PTHR30298:SF0">
    <property type="entry name" value="PROTEIN YBFL-RELATED"/>
    <property type="match status" value="1"/>
</dbReference>
<dbReference type="Proteomes" id="UP000324853">
    <property type="component" value="Unassembled WGS sequence"/>
</dbReference>
<dbReference type="GO" id="GO:0003677">
    <property type="term" value="F:DNA binding"/>
    <property type="evidence" value="ECO:0007669"/>
    <property type="project" value="InterPro"/>
</dbReference>
<dbReference type="InterPro" id="IPR051698">
    <property type="entry name" value="Transposase_11-like"/>
</dbReference>
<dbReference type="PANTHER" id="PTHR30298">
    <property type="entry name" value="H REPEAT-ASSOCIATED PREDICTED TRANSPOSASE"/>
    <property type="match status" value="1"/>
</dbReference>
<evidence type="ECO:0000259" key="1">
    <source>
        <dbReference type="Pfam" id="PF01609"/>
    </source>
</evidence>
<name>A0A5S4VWI3_9BRAD</name>
<reference evidence="3 4" key="1">
    <citation type="submission" date="2019-08" db="EMBL/GenBank/DDBJ databases">
        <title>Bradyrhizobium hipponensis sp. nov., a rhizobium isolated from a Lupinus angustifolius root nodule in Tunisia.</title>
        <authorList>
            <person name="Off K."/>
            <person name="Rejili M."/>
            <person name="Mars M."/>
            <person name="Brachmann A."/>
            <person name="Marin M."/>
        </authorList>
    </citation>
    <scope>NUCLEOTIDE SEQUENCE [LARGE SCALE GENOMIC DNA]</scope>
    <source>
        <strain evidence="3 4">CTAW11</strain>
    </source>
</reference>
<dbReference type="InterPro" id="IPR047647">
    <property type="entry name" value="ISAs1_transpos"/>
</dbReference>
<keyword evidence="4" id="KW-1185">Reference proteome</keyword>
<gene>
    <name evidence="3" type="ORF">FXB38_38205</name>
</gene>
<dbReference type="EMBL" id="VSSR01000083">
    <property type="protein sequence ID" value="TYL72515.1"/>
    <property type="molecule type" value="Genomic_DNA"/>
</dbReference>
<evidence type="ECO:0000313" key="3">
    <source>
        <dbReference type="EMBL" id="TYL72515.1"/>
    </source>
</evidence>
<dbReference type="InterPro" id="IPR002559">
    <property type="entry name" value="Transposase_11"/>
</dbReference>
<accession>A0A5S4VWI3</accession>